<dbReference type="EMBL" id="JABEVX010000002">
    <property type="protein sequence ID" value="NNT71692.1"/>
    <property type="molecule type" value="Genomic_DNA"/>
</dbReference>
<evidence type="ECO:0000313" key="2">
    <source>
        <dbReference type="Proteomes" id="UP000536509"/>
    </source>
</evidence>
<gene>
    <name evidence="1" type="ORF">HKT18_05620</name>
</gene>
<reference evidence="1 2" key="1">
    <citation type="submission" date="2020-05" db="EMBL/GenBank/DDBJ databases">
        <title>Draft genome of Flavobacterium sp. IMCC34852.</title>
        <authorList>
            <person name="Song J."/>
            <person name="Cho J.-C."/>
        </authorList>
    </citation>
    <scope>NUCLEOTIDE SEQUENCE [LARGE SCALE GENOMIC DNA]</scope>
    <source>
        <strain evidence="1 2">IMCC34852</strain>
    </source>
</reference>
<accession>A0A7Y3R976</accession>
<dbReference type="Proteomes" id="UP000536509">
    <property type="component" value="Unassembled WGS sequence"/>
</dbReference>
<sequence length="120" mass="13809">MKIPKETIPDCYKYAKAAYEGKITSDEATYKIHEKHGIKVGSAKDYPKLFKVLISGEGSLWGLSSYTYDCFLDNIHKDYGKIQLGKSLNTFMHLIKKYEGDKVGSKKKMRLVYEKYIKLV</sequence>
<dbReference type="AlphaFoldDB" id="A0A7Y3R976"/>
<name>A0A7Y3R976_9FLAO</name>
<keyword evidence="2" id="KW-1185">Reference proteome</keyword>
<organism evidence="1 2">
    <name type="scientific">Flavobacterium rivulicola</name>
    <dbReference type="NCBI Taxonomy" id="2732161"/>
    <lineage>
        <taxon>Bacteria</taxon>
        <taxon>Pseudomonadati</taxon>
        <taxon>Bacteroidota</taxon>
        <taxon>Flavobacteriia</taxon>
        <taxon>Flavobacteriales</taxon>
        <taxon>Flavobacteriaceae</taxon>
        <taxon>Flavobacterium</taxon>
    </lineage>
</organism>
<dbReference type="RefSeq" id="WP_171221874.1">
    <property type="nucleotide sequence ID" value="NZ_CP121446.1"/>
</dbReference>
<proteinExistence type="predicted"/>
<evidence type="ECO:0000313" key="1">
    <source>
        <dbReference type="EMBL" id="NNT71692.1"/>
    </source>
</evidence>
<protein>
    <submittedName>
        <fullName evidence="1">Uncharacterized protein</fullName>
    </submittedName>
</protein>
<comment type="caution">
    <text evidence="1">The sequence shown here is derived from an EMBL/GenBank/DDBJ whole genome shotgun (WGS) entry which is preliminary data.</text>
</comment>